<feature type="domain" description="Creatinase N-terminal" evidence="4">
    <location>
        <begin position="4"/>
        <end position="127"/>
    </location>
</feature>
<dbReference type="Pfam" id="PF01321">
    <property type="entry name" value="Creatinase_N"/>
    <property type="match status" value="1"/>
</dbReference>
<dbReference type="InterPro" id="IPR050659">
    <property type="entry name" value="Peptidase_M24B"/>
</dbReference>
<dbReference type="InterPro" id="IPR000587">
    <property type="entry name" value="Creatinase_N"/>
</dbReference>
<dbReference type="PANTHER" id="PTHR46112">
    <property type="entry name" value="AMINOPEPTIDASE"/>
    <property type="match status" value="1"/>
</dbReference>
<proteinExistence type="predicted"/>
<dbReference type="PROSITE" id="PS00491">
    <property type="entry name" value="PROLINE_PEPTIDASE"/>
    <property type="match status" value="1"/>
</dbReference>
<dbReference type="PRINTS" id="PR00599">
    <property type="entry name" value="MAPEPTIDASE"/>
</dbReference>
<accession>A0ABT3X788</accession>
<dbReference type="EMBL" id="JAPMLT010000010">
    <property type="protein sequence ID" value="MCX7571450.1"/>
    <property type="molecule type" value="Genomic_DNA"/>
</dbReference>
<comment type="caution">
    <text evidence="5">The sequence shown here is derived from an EMBL/GenBank/DDBJ whole genome shotgun (WGS) entry which is preliminary data.</text>
</comment>
<evidence type="ECO:0000259" key="3">
    <source>
        <dbReference type="Pfam" id="PF00557"/>
    </source>
</evidence>
<dbReference type="InterPro" id="IPR000994">
    <property type="entry name" value="Pept_M24"/>
</dbReference>
<keyword evidence="2" id="KW-0378">Hydrolase</keyword>
<dbReference type="SUPFAM" id="SSF53092">
    <property type="entry name" value="Creatinase/prolidase N-terminal domain"/>
    <property type="match status" value="1"/>
</dbReference>
<evidence type="ECO:0000313" key="5">
    <source>
        <dbReference type="EMBL" id="MCX7571450.1"/>
    </source>
</evidence>
<keyword evidence="6" id="KW-1185">Reference proteome</keyword>
<dbReference type="PANTHER" id="PTHR46112:SF3">
    <property type="entry name" value="AMINOPEPTIDASE YPDF"/>
    <property type="match status" value="1"/>
</dbReference>
<sequence>MEQRLTRLRAAMDKQGLSALLVLRPENRRYISGFTGSAGLLLVTQDEAVFFTDFRYLAQAAEQAPHCRLVEYKSPNEVLRDELNKLGIKQLGFEQDFVTYAQHQAFADVLGVELIPTSGIVEELRAVKEESELAIMRQAAKIADDAFAHICTFLRPGLTEREVAVELEMFMRKAGAKSSAFDIIVASGWRSSLPHGVASDKVLEKGDFVKLDFGAYYQGYNSDLTRTVVLGTPTDKQREVYEIVLEAQKHAVANIKPGMTGAEADRLARDIIEAKGYGEYFGHGTGHGLGLVVHEHPSVSFRGEQHVLVPGNVVTVEPGIYLPEWGGVRIEDDIVLTETGNDVLTRSPKELLIIQ</sequence>
<dbReference type="Gene3D" id="3.90.230.10">
    <property type="entry name" value="Creatinase/methionine aminopeptidase superfamily"/>
    <property type="match status" value="1"/>
</dbReference>
<organism evidence="5 6">
    <name type="scientific">Tumebacillus lacus</name>
    <dbReference type="NCBI Taxonomy" id="2995335"/>
    <lineage>
        <taxon>Bacteria</taxon>
        <taxon>Bacillati</taxon>
        <taxon>Bacillota</taxon>
        <taxon>Bacilli</taxon>
        <taxon>Bacillales</taxon>
        <taxon>Alicyclobacillaceae</taxon>
        <taxon>Tumebacillus</taxon>
    </lineage>
</organism>
<dbReference type="InterPro" id="IPR029149">
    <property type="entry name" value="Creatin/AminoP/Spt16_N"/>
</dbReference>
<gene>
    <name evidence="5" type="ORF">OS242_15980</name>
</gene>
<dbReference type="CDD" id="cd01092">
    <property type="entry name" value="APP-like"/>
    <property type="match status" value="1"/>
</dbReference>
<dbReference type="SUPFAM" id="SSF55920">
    <property type="entry name" value="Creatinase/aminopeptidase"/>
    <property type="match status" value="1"/>
</dbReference>
<evidence type="ECO:0000313" key="6">
    <source>
        <dbReference type="Proteomes" id="UP001208017"/>
    </source>
</evidence>
<name>A0ABT3X788_9BACL</name>
<dbReference type="InterPro" id="IPR001131">
    <property type="entry name" value="Peptidase_M24B_aminopep-P_CS"/>
</dbReference>
<dbReference type="Pfam" id="PF00557">
    <property type="entry name" value="Peptidase_M24"/>
    <property type="match status" value="1"/>
</dbReference>
<feature type="domain" description="Peptidase M24" evidence="3">
    <location>
        <begin position="135"/>
        <end position="338"/>
    </location>
</feature>
<dbReference type="InterPro" id="IPR001714">
    <property type="entry name" value="Pept_M24_MAP"/>
</dbReference>
<dbReference type="InterPro" id="IPR036005">
    <property type="entry name" value="Creatinase/aminopeptidase-like"/>
</dbReference>
<reference evidence="5 6" key="1">
    <citation type="submission" date="2022-11" db="EMBL/GenBank/DDBJ databases">
        <title>Study of microbial diversity in lake waters.</title>
        <authorList>
            <person name="Zhang J."/>
        </authorList>
    </citation>
    <scope>NUCLEOTIDE SEQUENCE [LARGE SCALE GENOMIC DNA]</scope>
    <source>
        <strain evidence="5 6">DT12</strain>
    </source>
</reference>
<dbReference type="Gene3D" id="3.40.350.10">
    <property type="entry name" value="Creatinase/prolidase N-terminal domain"/>
    <property type="match status" value="1"/>
</dbReference>
<keyword evidence="1" id="KW-0479">Metal-binding</keyword>
<dbReference type="RefSeq" id="WP_267152697.1">
    <property type="nucleotide sequence ID" value="NZ_JAPMLT010000010.1"/>
</dbReference>
<protein>
    <submittedName>
        <fullName evidence="5">Xaa-Pro peptidase family protein</fullName>
    </submittedName>
</protein>
<evidence type="ECO:0000256" key="2">
    <source>
        <dbReference type="ARBA" id="ARBA00022801"/>
    </source>
</evidence>
<evidence type="ECO:0000259" key="4">
    <source>
        <dbReference type="Pfam" id="PF01321"/>
    </source>
</evidence>
<evidence type="ECO:0000256" key="1">
    <source>
        <dbReference type="ARBA" id="ARBA00022723"/>
    </source>
</evidence>
<dbReference type="Proteomes" id="UP001208017">
    <property type="component" value="Unassembled WGS sequence"/>
</dbReference>